<evidence type="ECO:0000313" key="1">
    <source>
        <dbReference type="EMBL" id="SHJ33961.1"/>
    </source>
</evidence>
<dbReference type="CDD" id="cd05403">
    <property type="entry name" value="NT_KNTase_like"/>
    <property type="match status" value="1"/>
</dbReference>
<dbReference type="STRING" id="1123357.SAMN02745244_02283"/>
<gene>
    <name evidence="1" type="ORF">SAMN02745244_02283</name>
</gene>
<dbReference type="InterPro" id="IPR043519">
    <property type="entry name" value="NT_sf"/>
</dbReference>
<accession>A0A1M6IHN5</accession>
<dbReference type="InterPro" id="IPR036388">
    <property type="entry name" value="WH-like_DNA-bd_sf"/>
</dbReference>
<dbReference type="CDD" id="cd00090">
    <property type="entry name" value="HTH_ARSR"/>
    <property type="match status" value="1"/>
</dbReference>
<keyword evidence="2" id="KW-1185">Reference proteome</keyword>
<sequence length="186" mass="20018">MLAPLLRSDLQGELLAEIFLHPDEDRTLSDLARLLDASLTTVHTEVGRLSAAGLITERRVGRARLVAANTRHPLAPSLTELLTLTYGPEAVLPQLVRGIGGVDEALLYGSWAARRLGVPGPFPSDVDLLLVGDLSRRRAARLQAEATAALRMDVNVAVLSLDEWNTPTTGFSRTVREGPTVALELA</sequence>
<dbReference type="InterPro" id="IPR011991">
    <property type="entry name" value="ArsR-like_HTH"/>
</dbReference>
<dbReference type="Gene3D" id="1.10.10.10">
    <property type="entry name" value="Winged helix-like DNA-binding domain superfamily/Winged helix DNA-binding domain"/>
    <property type="match status" value="1"/>
</dbReference>
<dbReference type="InterPro" id="IPR036390">
    <property type="entry name" value="WH_DNA-bd_sf"/>
</dbReference>
<dbReference type="AlphaFoldDB" id="A0A1M6IHN5"/>
<reference evidence="1 2" key="1">
    <citation type="submission" date="2016-11" db="EMBL/GenBank/DDBJ databases">
        <authorList>
            <person name="Jaros S."/>
            <person name="Januszkiewicz K."/>
            <person name="Wedrychowicz H."/>
        </authorList>
    </citation>
    <scope>NUCLEOTIDE SEQUENCE [LARGE SCALE GENOMIC DNA]</scope>
    <source>
        <strain evidence="1 2">DSM 12906</strain>
    </source>
</reference>
<protein>
    <submittedName>
        <fullName evidence="1">MarR family protein</fullName>
    </submittedName>
</protein>
<dbReference type="SUPFAM" id="SSF46785">
    <property type="entry name" value="Winged helix' DNA-binding domain"/>
    <property type="match status" value="1"/>
</dbReference>
<name>A0A1M6IHN5_9ACTN</name>
<dbReference type="Gene3D" id="3.30.460.10">
    <property type="entry name" value="Beta Polymerase, domain 2"/>
    <property type="match status" value="1"/>
</dbReference>
<dbReference type="Proteomes" id="UP000184512">
    <property type="component" value="Unassembled WGS sequence"/>
</dbReference>
<dbReference type="EMBL" id="FQZG01000041">
    <property type="protein sequence ID" value="SHJ33961.1"/>
    <property type="molecule type" value="Genomic_DNA"/>
</dbReference>
<evidence type="ECO:0000313" key="2">
    <source>
        <dbReference type="Proteomes" id="UP000184512"/>
    </source>
</evidence>
<organism evidence="1 2">
    <name type="scientific">Tessaracoccus bendigoensis DSM 12906</name>
    <dbReference type="NCBI Taxonomy" id="1123357"/>
    <lineage>
        <taxon>Bacteria</taxon>
        <taxon>Bacillati</taxon>
        <taxon>Actinomycetota</taxon>
        <taxon>Actinomycetes</taxon>
        <taxon>Propionibacteriales</taxon>
        <taxon>Propionibacteriaceae</taxon>
        <taxon>Tessaracoccus</taxon>
    </lineage>
</organism>
<proteinExistence type="predicted"/>
<dbReference type="SUPFAM" id="SSF81301">
    <property type="entry name" value="Nucleotidyltransferase"/>
    <property type="match status" value="1"/>
</dbReference>